<evidence type="ECO:0000313" key="3">
    <source>
        <dbReference type="EMBL" id="PZQ15513.1"/>
    </source>
</evidence>
<protein>
    <submittedName>
        <fullName evidence="3">DUF2304 domain-containing protein</fullName>
    </submittedName>
</protein>
<evidence type="ECO:0000313" key="4">
    <source>
        <dbReference type="Proteomes" id="UP000249046"/>
    </source>
</evidence>
<dbReference type="AlphaFoldDB" id="A0A2W5MDJ2"/>
<evidence type="ECO:0000256" key="1">
    <source>
        <dbReference type="SAM" id="Coils"/>
    </source>
</evidence>
<keyword evidence="2" id="KW-0812">Transmembrane</keyword>
<evidence type="ECO:0000256" key="2">
    <source>
        <dbReference type="SAM" id="Phobius"/>
    </source>
</evidence>
<keyword evidence="2" id="KW-0472">Membrane</keyword>
<feature type="transmembrane region" description="Helical" evidence="2">
    <location>
        <begin position="6"/>
        <end position="22"/>
    </location>
</feature>
<keyword evidence="1" id="KW-0175">Coiled coil</keyword>
<feature type="transmembrane region" description="Helical" evidence="2">
    <location>
        <begin position="34"/>
        <end position="55"/>
    </location>
</feature>
<dbReference type="Proteomes" id="UP000249046">
    <property type="component" value="Unassembled WGS sequence"/>
</dbReference>
<gene>
    <name evidence="3" type="ORF">DI564_09315</name>
</gene>
<keyword evidence="2" id="KW-1133">Transmembrane helix</keyword>
<organism evidence="3 4">
    <name type="scientific">Rhodanobacter denitrificans</name>
    <dbReference type="NCBI Taxonomy" id="666685"/>
    <lineage>
        <taxon>Bacteria</taxon>
        <taxon>Pseudomonadati</taxon>
        <taxon>Pseudomonadota</taxon>
        <taxon>Gammaproteobacteria</taxon>
        <taxon>Lysobacterales</taxon>
        <taxon>Rhodanobacteraceae</taxon>
        <taxon>Rhodanobacter</taxon>
    </lineage>
</organism>
<accession>A0A2W5MDJ2</accession>
<dbReference type="InterPro" id="IPR019277">
    <property type="entry name" value="DUF2304"/>
</dbReference>
<dbReference type="EMBL" id="QFPO01000006">
    <property type="protein sequence ID" value="PZQ15513.1"/>
    <property type="molecule type" value="Genomic_DNA"/>
</dbReference>
<sequence length="129" mass="14304">MNAQLTAAIIGIGLAVAILYLVRRDHLHGPYAVWWLGVAVATLVLGLFPALVGWLGRATGISYAPVLPIIIGLSFVLLRLLKLDIERSRQERQLRRLTQKLAILERELDRVGYRLPAADPDAELVTDDE</sequence>
<dbReference type="Pfam" id="PF10066">
    <property type="entry name" value="DUF2304"/>
    <property type="match status" value="1"/>
</dbReference>
<comment type="caution">
    <text evidence="3">The sequence shown here is derived from an EMBL/GenBank/DDBJ whole genome shotgun (WGS) entry which is preliminary data.</text>
</comment>
<feature type="transmembrane region" description="Helical" evidence="2">
    <location>
        <begin position="61"/>
        <end position="81"/>
    </location>
</feature>
<feature type="coiled-coil region" evidence="1">
    <location>
        <begin position="80"/>
        <end position="114"/>
    </location>
</feature>
<proteinExistence type="predicted"/>
<name>A0A2W5MDJ2_9GAMM</name>
<reference evidence="3 4" key="1">
    <citation type="submission" date="2017-08" db="EMBL/GenBank/DDBJ databases">
        <title>Infants hospitalized years apart are colonized by the same room-sourced microbial strains.</title>
        <authorList>
            <person name="Brooks B."/>
            <person name="Olm M.R."/>
            <person name="Firek B.A."/>
            <person name="Baker R."/>
            <person name="Thomas B.C."/>
            <person name="Morowitz M.J."/>
            <person name="Banfield J.F."/>
        </authorList>
    </citation>
    <scope>NUCLEOTIDE SEQUENCE [LARGE SCALE GENOMIC DNA]</scope>
    <source>
        <strain evidence="3">S2_005_003_R2_42</strain>
    </source>
</reference>